<dbReference type="Gene3D" id="3.30.160.60">
    <property type="entry name" value="Classic Zinc Finger"/>
    <property type="match status" value="1"/>
</dbReference>
<keyword evidence="1" id="KW-0863">Zinc-finger</keyword>
<organism evidence="4 5">
    <name type="scientific">Dactylonectria macrodidyma</name>
    <dbReference type="NCBI Taxonomy" id="307937"/>
    <lineage>
        <taxon>Eukaryota</taxon>
        <taxon>Fungi</taxon>
        <taxon>Dikarya</taxon>
        <taxon>Ascomycota</taxon>
        <taxon>Pezizomycotina</taxon>
        <taxon>Sordariomycetes</taxon>
        <taxon>Hypocreomycetidae</taxon>
        <taxon>Hypocreales</taxon>
        <taxon>Nectriaceae</taxon>
        <taxon>Dactylonectria</taxon>
    </lineage>
</organism>
<dbReference type="PROSITE" id="PS50157">
    <property type="entry name" value="ZINC_FINGER_C2H2_2"/>
    <property type="match status" value="1"/>
</dbReference>
<accession>A0A9P9EYQ9</accession>
<keyword evidence="1" id="KW-0479">Metal-binding</keyword>
<evidence type="ECO:0000256" key="1">
    <source>
        <dbReference type="PROSITE-ProRule" id="PRU00042"/>
    </source>
</evidence>
<feature type="region of interest" description="Disordered" evidence="2">
    <location>
        <begin position="85"/>
        <end position="143"/>
    </location>
</feature>
<evidence type="ECO:0000313" key="4">
    <source>
        <dbReference type="EMBL" id="KAH7148568.1"/>
    </source>
</evidence>
<evidence type="ECO:0000259" key="3">
    <source>
        <dbReference type="PROSITE" id="PS50157"/>
    </source>
</evidence>
<name>A0A9P9EYQ9_9HYPO</name>
<dbReference type="Proteomes" id="UP000738349">
    <property type="component" value="Unassembled WGS sequence"/>
</dbReference>
<dbReference type="GO" id="GO:0003700">
    <property type="term" value="F:DNA-binding transcription factor activity"/>
    <property type="evidence" value="ECO:0007669"/>
    <property type="project" value="InterPro"/>
</dbReference>
<dbReference type="PANTHER" id="PTHR23225:SF2">
    <property type="entry name" value="AT09679P-RELATED"/>
    <property type="match status" value="1"/>
</dbReference>
<dbReference type="InterPro" id="IPR039970">
    <property type="entry name" value="TF_Grauzone"/>
</dbReference>
<evidence type="ECO:0000256" key="2">
    <source>
        <dbReference type="SAM" id="MobiDB-lite"/>
    </source>
</evidence>
<keyword evidence="5" id="KW-1185">Reference proteome</keyword>
<reference evidence="4" key="1">
    <citation type="journal article" date="2021" name="Nat. Commun.">
        <title>Genetic determinants of endophytism in the Arabidopsis root mycobiome.</title>
        <authorList>
            <person name="Mesny F."/>
            <person name="Miyauchi S."/>
            <person name="Thiergart T."/>
            <person name="Pickel B."/>
            <person name="Atanasova L."/>
            <person name="Karlsson M."/>
            <person name="Huettel B."/>
            <person name="Barry K.W."/>
            <person name="Haridas S."/>
            <person name="Chen C."/>
            <person name="Bauer D."/>
            <person name="Andreopoulos W."/>
            <person name="Pangilinan J."/>
            <person name="LaButti K."/>
            <person name="Riley R."/>
            <person name="Lipzen A."/>
            <person name="Clum A."/>
            <person name="Drula E."/>
            <person name="Henrissat B."/>
            <person name="Kohler A."/>
            <person name="Grigoriev I.V."/>
            <person name="Martin F.M."/>
            <person name="Hacquard S."/>
        </authorList>
    </citation>
    <scope>NUCLEOTIDE SEQUENCE</scope>
    <source>
        <strain evidence="4">MPI-CAGE-AT-0147</strain>
    </source>
</reference>
<gene>
    <name evidence="4" type="ORF">EDB81DRAFT_467132</name>
</gene>
<dbReference type="InterPro" id="IPR013087">
    <property type="entry name" value="Znf_C2H2_type"/>
</dbReference>
<sequence>MHLNTMAYSSYSTRRRTDEMISRSRHSFMDHNGSQMQHEGFHGLIDPKLMGDSSQMQRYLQDPDTRVFKMHMLPQNDFTFGAVQPGSITTIAPRPQFGRHDSPFSQHQSLGGSSAQSPGTETDQYHDGTQGPSTPPDARSPFLTHVYDNWEDPLLSGLACQPEGCVNLADIHPSQVALADIDESDGSKSFSLDQELANYDSSTPSAHYPGEVTPNIPLLRISSPTSNIQDRSTIEHTYPDLDNTVKQGNPAGEAIEAPSRTRRGRRRMSTFDKPTRTSKNANRRGRPKRPVTSMLTEPPEVSKATSLSRTPASRRLPTSLATIQLTCDHCQESLKDDATLQRHIRSQHNHPFTCVFQFAGCLETFANKNEWKRHVSAQHLSLYYWLCAEGACGHVTDEDSQVSGPATHGRPFRRKDLFTQHIRRMHCPSCLGEMGRNKRMTSEQNKLLKEMQDSARQRRCSTPTHMRCPAQGCNQQFYGVKAWDEWMEHVARHLERAANGEEVDVLFGDAQDDILVNWAASDGVNVIHPNLEGGWRLGQPLTNSRVKLRAVSSHEGMVDEDAEGEAY</sequence>
<dbReference type="OrthoDB" id="5388486at2759"/>
<dbReference type="GO" id="GO:0008270">
    <property type="term" value="F:zinc ion binding"/>
    <property type="evidence" value="ECO:0007669"/>
    <property type="project" value="UniProtKB-KW"/>
</dbReference>
<proteinExistence type="predicted"/>
<dbReference type="AlphaFoldDB" id="A0A9P9EYQ9"/>
<dbReference type="EMBL" id="JAGMUV010000007">
    <property type="protein sequence ID" value="KAH7148568.1"/>
    <property type="molecule type" value="Genomic_DNA"/>
</dbReference>
<evidence type="ECO:0000313" key="5">
    <source>
        <dbReference type="Proteomes" id="UP000738349"/>
    </source>
</evidence>
<protein>
    <recommendedName>
        <fullName evidence="3">C2H2-type domain-containing protein</fullName>
    </recommendedName>
</protein>
<feature type="region of interest" description="Disordered" evidence="2">
    <location>
        <begin position="239"/>
        <end position="313"/>
    </location>
</feature>
<dbReference type="PANTHER" id="PTHR23225">
    <property type="entry name" value="ZINC FINGER PROTEIN"/>
    <property type="match status" value="1"/>
</dbReference>
<keyword evidence="1" id="KW-0862">Zinc</keyword>
<dbReference type="SMART" id="SM00355">
    <property type="entry name" value="ZnF_C2H2"/>
    <property type="match status" value="4"/>
</dbReference>
<feature type="domain" description="C2H2-type" evidence="3">
    <location>
        <begin position="325"/>
        <end position="348"/>
    </location>
</feature>
<dbReference type="PROSITE" id="PS00028">
    <property type="entry name" value="ZINC_FINGER_C2H2_1"/>
    <property type="match status" value="1"/>
</dbReference>
<comment type="caution">
    <text evidence="4">The sequence shown here is derived from an EMBL/GenBank/DDBJ whole genome shotgun (WGS) entry which is preliminary data.</text>
</comment>
<feature type="compositionally biased region" description="Polar residues" evidence="2">
    <location>
        <begin position="103"/>
        <end position="122"/>
    </location>
</feature>